<keyword evidence="2" id="KW-0805">Transcription regulation</keyword>
<dbReference type="GeneID" id="85402830"/>
<proteinExistence type="predicted"/>
<protein>
    <submittedName>
        <fullName evidence="7">Uncharacterized protein</fullName>
    </submittedName>
</protein>
<keyword evidence="4" id="KW-0804">Transcription</keyword>
<dbReference type="Proteomes" id="UP001227543">
    <property type="component" value="Unassembled WGS sequence"/>
</dbReference>
<comment type="caution">
    <text evidence="7">The sequence shown here is derived from an EMBL/GenBank/DDBJ whole genome shotgun (WGS) entry which is preliminary data.</text>
</comment>
<sequence length="608" mass="68172">MTPAAPTLRIVTQRSPELAPIALASRYGVGGNRVRNIANTPIAYGEQFCLCWLQFRVTELEKKIDGLVSLFQTQQQSGETQGQPATGPSPSSEDPRLMPCTGLTIPGVTHQVSTDASPSVNSSAGTQDCHSMPTPEAGFPSGSYQLLPGFTIAAEKAEEYLSIYRTRMVPNFPFVPIEPEVTARDLHNQKRFLFWCIMQAIVPQTATVQKSVDDWVRKHAAMHIIVHKEKKIELLQGLIVYVAWGDVHLQMGINANTLLQLAIGLVMDMTIVPAAIRRHSQIQYTPQIARCSKAIREADAIPTDQNLLALVRMQHLGDRIRAVFPSPDREEGEPLPIFREHFSAVLASLRKEICSLESEEPAIKKENPMVWAHYGALMVRLYEPCIGMRGASPSEAMSAMEQFSRTESLWFCLQAIQIAMDALLAIPAEAFAYLPFNTVADVAHTMMSSHRLLLEDSASDWDVMLARQKLDLPDIARRLADRFEEADNVALIVGQKRRIFEDESSRWANYAYRARWIRQWYLNKVVGQPPQEQMATEHQQQQEQQQQQQQAQMVPHVGMMTDPNMSWLGGVAMDQSFWEIMMLDGPGQIPIDASMLLPDQAMLPAMQT</sequence>
<keyword evidence="5" id="KW-0539">Nucleus</keyword>
<accession>A0ABQ9RLQ7</accession>
<evidence type="ECO:0000256" key="2">
    <source>
        <dbReference type="ARBA" id="ARBA00023015"/>
    </source>
</evidence>
<dbReference type="PANTHER" id="PTHR31845">
    <property type="entry name" value="FINGER DOMAIN PROTEIN, PUTATIVE-RELATED"/>
    <property type="match status" value="1"/>
</dbReference>
<gene>
    <name evidence="7" type="ORF">CTAM01_02554</name>
</gene>
<keyword evidence="3" id="KW-0238">DNA-binding</keyword>
<dbReference type="RefSeq" id="XP_060386395.1">
    <property type="nucleotide sequence ID" value="XM_060518592.1"/>
</dbReference>
<evidence type="ECO:0000313" key="7">
    <source>
        <dbReference type="EMBL" id="KAK1507442.1"/>
    </source>
</evidence>
<name>A0ABQ9RLQ7_9PEZI</name>
<dbReference type="EMBL" id="MLFU01000006">
    <property type="protein sequence ID" value="KAK1507442.1"/>
    <property type="molecule type" value="Genomic_DNA"/>
</dbReference>
<feature type="compositionally biased region" description="Polar residues" evidence="6">
    <location>
        <begin position="110"/>
        <end position="129"/>
    </location>
</feature>
<evidence type="ECO:0000256" key="4">
    <source>
        <dbReference type="ARBA" id="ARBA00023163"/>
    </source>
</evidence>
<evidence type="ECO:0000256" key="1">
    <source>
        <dbReference type="ARBA" id="ARBA00004123"/>
    </source>
</evidence>
<evidence type="ECO:0000256" key="5">
    <source>
        <dbReference type="ARBA" id="ARBA00023242"/>
    </source>
</evidence>
<feature type="compositionally biased region" description="Low complexity" evidence="6">
    <location>
        <begin position="74"/>
        <end position="83"/>
    </location>
</feature>
<comment type="subcellular location">
    <subcellularLocation>
        <location evidence="1">Nucleus</location>
    </subcellularLocation>
</comment>
<dbReference type="PANTHER" id="PTHR31845:SF10">
    <property type="entry name" value="ZN(II)2CYS6 TRANSCRIPTION FACTOR (EUROFUNG)"/>
    <property type="match status" value="1"/>
</dbReference>
<organism evidence="7 8">
    <name type="scientific">Colletotrichum tamarilloi</name>
    <dbReference type="NCBI Taxonomy" id="1209934"/>
    <lineage>
        <taxon>Eukaryota</taxon>
        <taxon>Fungi</taxon>
        <taxon>Dikarya</taxon>
        <taxon>Ascomycota</taxon>
        <taxon>Pezizomycotina</taxon>
        <taxon>Sordariomycetes</taxon>
        <taxon>Hypocreomycetidae</taxon>
        <taxon>Glomerellales</taxon>
        <taxon>Glomerellaceae</taxon>
        <taxon>Colletotrichum</taxon>
        <taxon>Colletotrichum acutatum species complex</taxon>
    </lineage>
</organism>
<evidence type="ECO:0000313" key="8">
    <source>
        <dbReference type="Proteomes" id="UP001227543"/>
    </source>
</evidence>
<feature type="region of interest" description="Disordered" evidence="6">
    <location>
        <begin position="74"/>
        <end position="135"/>
    </location>
</feature>
<reference evidence="7 8" key="1">
    <citation type="submission" date="2016-10" db="EMBL/GenBank/DDBJ databases">
        <title>The genome sequence of Colletotrichum fioriniae PJ7.</title>
        <authorList>
            <person name="Baroncelli R."/>
        </authorList>
    </citation>
    <scope>NUCLEOTIDE SEQUENCE [LARGE SCALE GENOMIC DNA]</scope>
    <source>
        <strain evidence="7 8">Tom-12</strain>
    </source>
</reference>
<evidence type="ECO:0000256" key="6">
    <source>
        <dbReference type="SAM" id="MobiDB-lite"/>
    </source>
</evidence>
<evidence type="ECO:0000256" key="3">
    <source>
        <dbReference type="ARBA" id="ARBA00023125"/>
    </source>
</evidence>
<keyword evidence="8" id="KW-1185">Reference proteome</keyword>
<feature type="region of interest" description="Disordered" evidence="6">
    <location>
        <begin position="531"/>
        <end position="553"/>
    </location>
</feature>
<dbReference type="InterPro" id="IPR051089">
    <property type="entry name" value="prtT"/>
</dbReference>